<dbReference type="SMART" id="SM00066">
    <property type="entry name" value="GAL4"/>
    <property type="match status" value="1"/>
</dbReference>
<dbReference type="GO" id="GO:0045944">
    <property type="term" value="P:positive regulation of transcription by RNA polymerase II"/>
    <property type="evidence" value="ECO:0007669"/>
    <property type="project" value="TreeGrafter"/>
</dbReference>
<dbReference type="CDD" id="cd00067">
    <property type="entry name" value="GAL4"/>
    <property type="match status" value="1"/>
</dbReference>
<protein>
    <recommendedName>
        <fullName evidence="3">Zn(2)-C6 fungal-type domain-containing protein</fullName>
    </recommendedName>
</protein>
<dbReference type="Proteomes" id="UP000251714">
    <property type="component" value="Unassembled WGS sequence"/>
</dbReference>
<dbReference type="PROSITE" id="PS00463">
    <property type="entry name" value="ZN2_CY6_FUNGAL_1"/>
    <property type="match status" value="1"/>
</dbReference>
<reference evidence="4 5" key="1">
    <citation type="submission" date="2017-12" db="EMBL/GenBank/DDBJ databases">
        <title>Genome sequence of the mycotoxigenic crop pathogen Fusarium proliferatum, strain ITEM 2341 from Date Palm.</title>
        <authorList>
            <person name="Almiman B.F."/>
            <person name="Shittu T.A."/>
            <person name="Muthumeenakshi S."/>
            <person name="Baroncelli R."/>
            <person name="Sreenivasaprasada S."/>
        </authorList>
    </citation>
    <scope>NUCLEOTIDE SEQUENCE [LARGE SCALE GENOMIC DNA]</scope>
    <source>
        <strain evidence="4 5">ITEM 2341</strain>
    </source>
</reference>
<dbReference type="GO" id="GO:0000981">
    <property type="term" value="F:DNA-binding transcription factor activity, RNA polymerase II-specific"/>
    <property type="evidence" value="ECO:0007669"/>
    <property type="project" value="InterPro"/>
</dbReference>
<dbReference type="PROSITE" id="PS50048">
    <property type="entry name" value="ZN2_CY6_FUNGAL_2"/>
    <property type="match status" value="1"/>
</dbReference>
<dbReference type="PANTHER" id="PTHR31644">
    <property type="entry name" value="TRANSCRIPTIONAL ACTIVATOR ARO80-RELATED"/>
    <property type="match status" value="1"/>
</dbReference>
<dbReference type="EMBL" id="PKMI01000050">
    <property type="protein sequence ID" value="RBA11134.1"/>
    <property type="molecule type" value="Genomic_DNA"/>
</dbReference>
<gene>
    <name evidence="4" type="ORF">FPRO05_04307</name>
</gene>
<comment type="caution">
    <text evidence="4">The sequence shown here is derived from an EMBL/GenBank/DDBJ whole genome shotgun (WGS) entry which is preliminary data.</text>
</comment>
<sequence>MDADAQTQPTLPDSDGPSRRRRVRDFRRGYHACELCRKKKIRCIVDKPGTSCLRCQREVKECVFSDERSHRKRNKIIDRRGSSEQGTCLSLSSDIVSISSHFATHFANVISSPGSEHGVIIASTSPAQANMSQDTFTEEPPQMLDDSNDLTFPDISISVRSGLPDHQQQAVMNEASPSISSTGPAGEITTTLVSNGNDALRLLYQPAIEHANKGGASPSNQGPMTRHTLHRTAGTSSPRTTASIITSGPNHNSPISLSPLTVWRAFRFVRMGWFTAEEAVNYVDLFRQNLAPFSPVSRGFDLSHEKHYKLITQEPLLCCVILMISSRYHVLSGHGGLARSTIIHHRLWEHCQHLVMRIIFGQEKRSKAKTRTRGSIEALLLIIEWHPQAIHLPPASDGWDSSTLLTDFDPRDDQFDNQADTTDDNEAQWLRDVILPAKTSDRMSWMLLGCVQSLALELGLCDDGERGDTSAKPPGFKAEQTRLRDLLYIFLEQQSSRLGCPSMMPASVSRFMSESSTRDMQGDSAIVTAWLDLTNLTRTIIDVLCPSAAGIREILSSCRYVNIIKHFQKQLAGWKTTHLIHENISCHAYQDLTIEFNYLRAFMNSFGIQAAVDRVLGRRPPNLIDTDVLHSSITATDYSFIKEVIDSSCQALESVNRLFDAGTLRYCPVRVFLRIIMASIFLLKALSLGIRTTDLETSLGILERSIGALRNSNLDEMHLASRYGELLDMHLERYRQSLVPTTIPQGIHAVDQTSQWIFDTSMPQGDDALGQLTMPAVDDWIALPFDPSIAPFGFATDDPDIAEPEDRKLNLCEAPENVFIDTDLDSNFWKYSRPSPSRMRFTGVRLDDLQEGACNGCSLGKYLSSQLGEGYPETLSPHDLKLYTDGWRFHGLIPLEKTLSSDQKLEFPIEDQYVHAPSHKGKVYVEFLSYNITTDQEVEWTGRQNLLTRKPIVADPLSDITTAAIRDWKFRCDISQSEAHIICSKPSPSFLPTRLIEILRIGNDQKPCVRLVEGNFLDKDTEYTALSYCWGGDLKNCLKEGNKDSYRTGIPWDTIPRTIQDAILTSHKLEIGFIWVDSLCIIQDSKGADKEIEIGQMTQVYTHAAFTIAARRAPDAHTGFLHRRSVPSGTTIVEFRGEDGETRQCTLTFETAARDEDQNFLDTRGWTLQEYLLSRRLVIIGAWTTTWSCRKERKGNCDGWILDRQHGDPFQYDGTWTSSDNTVFKGTESLDAIAFFGTHLESDHPRPEDHLVMWEWNRLVQLYTGRNLTKQTDRILAISGLAQIFSPMRGGKYAAGLWVKDLPKTLLWENRSGSLYPRPSDQGPSWSWTAINSTVTWGTGNGKAVLSVDSIKCELDQPEAPFGSVKRGVIRATGPALDLEWKCSRSTSDWKNPGGHHLRYLTPDGGYINAHIKFCPDAEEPDSDWATVTLLSVLVDNSTTGILLGKKNDTDYSRLGFFDADLPGDTSHIYCQLPVVKEWGSRTFTIV</sequence>
<accession>A0A365MRG0</accession>
<dbReference type="GO" id="GO:0008270">
    <property type="term" value="F:zinc ion binding"/>
    <property type="evidence" value="ECO:0007669"/>
    <property type="project" value="InterPro"/>
</dbReference>
<dbReference type="GO" id="GO:0009074">
    <property type="term" value="P:aromatic amino acid family catabolic process"/>
    <property type="evidence" value="ECO:0007669"/>
    <property type="project" value="TreeGrafter"/>
</dbReference>
<dbReference type="SUPFAM" id="SSF57701">
    <property type="entry name" value="Zn2/Cys6 DNA-binding domain"/>
    <property type="match status" value="1"/>
</dbReference>
<evidence type="ECO:0000313" key="5">
    <source>
        <dbReference type="Proteomes" id="UP000251714"/>
    </source>
</evidence>
<evidence type="ECO:0000256" key="2">
    <source>
        <dbReference type="SAM" id="MobiDB-lite"/>
    </source>
</evidence>
<evidence type="ECO:0000313" key="4">
    <source>
        <dbReference type="EMBL" id="RBA11134.1"/>
    </source>
</evidence>
<dbReference type="Pfam" id="PF00172">
    <property type="entry name" value="Zn_clus"/>
    <property type="match status" value="1"/>
</dbReference>
<evidence type="ECO:0000256" key="1">
    <source>
        <dbReference type="ARBA" id="ARBA00023242"/>
    </source>
</evidence>
<dbReference type="GO" id="GO:0005634">
    <property type="term" value="C:nucleus"/>
    <property type="evidence" value="ECO:0007669"/>
    <property type="project" value="TreeGrafter"/>
</dbReference>
<organism evidence="4 5">
    <name type="scientific">Gibberella intermedia</name>
    <name type="common">Bulb rot disease fungus</name>
    <name type="synonym">Fusarium proliferatum</name>
    <dbReference type="NCBI Taxonomy" id="948311"/>
    <lineage>
        <taxon>Eukaryota</taxon>
        <taxon>Fungi</taxon>
        <taxon>Dikarya</taxon>
        <taxon>Ascomycota</taxon>
        <taxon>Pezizomycotina</taxon>
        <taxon>Sordariomycetes</taxon>
        <taxon>Hypocreomycetidae</taxon>
        <taxon>Hypocreales</taxon>
        <taxon>Nectriaceae</taxon>
        <taxon>Fusarium</taxon>
        <taxon>Fusarium fujikuroi species complex</taxon>
    </lineage>
</organism>
<keyword evidence="1" id="KW-0539">Nucleus</keyword>
<feature type="domain" description="Zn(2)-C6 fungal-type" evidence="3">
    <location>
        <begin position="32"/>
        <end position="64"/>
    </location>
</feature>
<feature type="region of interest" description="Disordered" evidence="2">
    <location>
        <begin position="1"/>
        <end position="22"/>
    </location>
</feature>
<dbReference type="InterPro" id="IPR052780">
    <property type="entry name" value="AAA_Catabolism_Regulators"/>
</dbReference>
<dbReference type="CDD" id="cd12148">
    <property type="entry name" value="fungal_TF_MHR"/>
    <property type="match status" value="1"/>
</dbReference>
<dbReference type="InterPro" id="IPR036864">
    <property type="entry name" value="Zn2-C6_fun-type_DNA-bd_sf"/>
</dbReference>
<name>A0A365MRG0_GIBIN</name>
<feature type="compositionally biased region" description="Polar residues" evidence="2">
    <location>
        <begin position="1"/>
        <end position="11"/>
    </location>
</feature>
<evidence type="ECO:0000259" key="3">
    <source>
        <dbReference type="PROSITE" id="PS50048"/>
    </source>
</evidence>
<dbReference type="InterPro" id="IPR001138">
    <property type="entry name" value="Zn2Cys6_DnaBD"/>
</dbReference>
<dbReference type="Gene3D" id="4.10.240.10">
    <property type="entry name" value="Zn(2)-C6 fungal-type DNA-binding domain"/>
    <property type="match status" value="1"/>
</dbReference>
<dbReference type="Pfam" id="PF06985">
    <property type="entry name" value="HET"/>
    <property type="match status" value="1"/>
</dbReference>
<dbReference type="PANTHER" id="PTHR31644:SF3">
    <property type="entry name" value="ZN(II)2CYS6 TRANSCRIPTION FACTOR (EUROFUNG)"/>
    <property type="match status" value="1"/>
</dbReference>
<proteinExistence type="predicted"/>
<dbReference type="InterPro" id="IPR010730">
    <property type="entry name" value="HET"/>
</dbReference>